<evidence type="ECO:0000256" key="3">
    <source>
        <dbReference type="ARBA" id="ARBA00022553"/>
    </source>
</evidence>
<accession>A0A5C4T2F9</accession>
<sequence length="574" mass="64836">MRSGTISFGQKLVLSYLAFVLIPVVLIGTYAYTSTRRSVKEQFSAGIQGTLRQMKDNVAYTLEDLKRVSGLLYYDQKMQQYLRGYEEGWSSYEATTNYLKPKLLGTVNATGVPIWLSVYVASGTLPEIYYAQNQDSDPLQTKVGKFELYHIGRIADRSWYAGLPGAEGKPDANARFMQIETDTAFRNISLVRRLNDEYRLTPLGLIRITVKIGELFKTIDAQKIGDASYIAVLSEKRELMYASGDPPPQSGKTGRFFTVEETVTELGWTIAAYVPNRLVESGAAKVRNLTLFVCIVSFLFLAMLGIVVSRFFASRVAKVVAVLEAFREGDFRRRTVDSGGDEFARIFRALNEVGEHTDMLIRDVYVANLRKREAELAALQAQINPHFLYNTLSSISRLAKFGEIGKLHDMVMALAKFYRLTLSDGRAIIPIEDEWQQARAYVDIQRIKHRDRLRFSFRIDEGLFRYDTIKLILQPFIENVLEHSWYGGEPIWLKVWGYAQDESIVFQIIDDGVGMPPGKIESIFASSGVKAGYGIRNVHERIRLQFGEPFGVSIRSGRGIGTSIKIVIPKFTEG</sequence>
<evidence type="ECO:0000256" key="1">
    <source>
        <dbReference type="ARBA" id="ARBA00004651"/>
    </source>
</evidence>
<protein>
    <submittedName>
        <fullName evidence="9">Sensor histidine kinase</fullName>
    </submittedName>
</protein>
<keyword evidence="4" id="KW-0808">Transferase</keyword>
<evidence type="ECO:0000256" key="2">
    <source>
        <dbReference type="ARBA" id="ARBA00022475"/>
    </source>
</evidence>
<name>A0A5C4T2F9_9BACL</name>
<dbReference type="OrthoDB" id="9809348at2"/>
<dbReference type="PROSITE" id="PS50885">
    <property type="entry name" value="HAMP"/>
    <property type="match status" value="1"/>
</dbReference>
<evidence type="ECO:0000256" key="5">
    <source>
        <dbReference type="ARBA" id="ARBA00022777"/>
    </source>
</evidence>
<dbReference type="GO" id="GO:0000155">
    <property type="term" value="F:phosphorelay sensor kinase activity"/>
    <property type="evidence" value="ECO:0007669"/>
    <property type="project" value="InterPro"/>
</dbReference>
<evidence type="ECO:0000259" key="8">
    <source>
        <dbReference type="PROSITE" id="PS50885"/>
    </source>
</evidence>
<evidence type="ECO:0000313" key="9">
    <source>
        <dbReference type="EMBL" id="TNJ63252.1"/>
    </source>
</evidence>
<reference evidence="9 10" key="1">
    <citation type="submission" date="2019-05" db="EMBL/GenBank/DDBJ databases">
        <title>We sequenced the genome of Paenibacillus hemerocallicola KCTC 33185 for further insight into its adaptation and study the phylogeny of Paenibacillus.</title>
        <authorList>
            <person name="Narsing Rao M.P."/>
        </authorList>
    </citation>
    <scope>NUCLEOTIDE SEQUENCE [LARGE SCALE GENOMIC DNA]</scope>
    <source>
        <strain evidence="9 10">KCTC 33185</strain>
    </source>
</reference>
<keyword evidence="3" id="KW-0597">Phosphoprotein</keyword>
<dbReference type="Pfam" id="PF06580">
    <property type="entry name" value="His_kinase"/>
    <property type="match status" value="1"/>
</dbReference>
<dbReference type="RefSeq" id="WP_139605306.1">
    <property type="nucleotide sequence ID" value="NZ_VDCQ01000046.1"/>
</dbReference>
<organism evidence="9 10">
    <name type="scientific">Paenibacillus hemerocallicola</name>
    <dbReference type="NCBI Taxonomy" id="1172614"/>
    <lineage>
        <taxon>Bacteria</taxon>
        <taxon>Bacillati</taxon>
        <taxon>Bacillota</taxon>
        <taxon>Bacilli</taxon>
        <taxon>Bacillales</taxon>
        <taxon>Paenibacillaceae</taxon>
        <taxon>Paenibacillus</taxon>
    </lineage>
</organism>
<dbReference type="EMBL" id="VDCQ01000046">
    <property type="protein sequence ID" value="TNJ63252.1"/>
    <property type="molecule type" value="Genomic_DNA"/>
</dbReference>
<proteinExistence type="predicted"/>
<feature type="domain" description="HAMP" evidence="8">
    <location>
        <begin position="310"/>
        <end position="362"/>
    </location>
</feature>
<dbReference type="InterPro" id="IPR036890">
    <property type="entry name" value="HATPase_C_sf"/>
</dbReference>
<evidence type="ECO:0000256" key="4">
    <source>
        <dbReference type="ARBA" id="ARBA00022679"/>
    </source>
</evidence>
<dbReference type="SMART" id="SM00387">
    <property type="entry name" value="HATPase_c"/>
    <property type="match status" value="1"/>
</dbReference>
<dbReference type="Gene3D" id="3.30.565.10">
    <property type="entry name" value="Histidine kinase-like ATPase, C-terminal domain"/>
    <property type="match status" value="1"/>
</dbReference>
<keyword evidence="7" id="KW-0812">Transmembrane</keyword>
<keyword evidence="2" id="KW-1003">Cell membrane</keyword>
<comment type="caution">
    <text evidence="9">The sequence shown here is derived from an EMBL/GenBank/DDBJ whole genome shotgun (WGS) entry which is preliminary data.</text>
</comment>
<evidence type="ECO:0000313" key="10">
    <source>
        <dbReference type="Proteomes" id="UP000307943"/>
    </source>
</evidence>
<keyword evidence="10" id="KW-1185">Reference proteome</keyword>
<gene>
    <name evidence="9" type="ORF">FE784_26695</name>
</gene>
<dbReference type="GO" id="GO:0005886">
    <property type="term" value="C:plasma membrane"/>
    <property type="evidence" value="ECO:0007669"/>
    <property type="project" value="UniProtKB-SubCell"/>
</dbReference>
<dbReference type="InterPro" id="IPR010559">
    <property type="entry name" value="Sig_transdc_His_kin_internal"/>
</dbReference>
<dbReference type="Pfam" id="PF02518">
    <property type="entry name" value="HATPase_c"/>
    <property type="match status" value="1"/>
</dbReference>
<evidence type="ECO:0000256" key="7">
    <source>
        <dbReference type="SAM" id="Phobius"/>
    </source>
</evidence>
<dbReference type="PANTHER" id="PTHR34220">
    <property type="entry name" value="SENSOR HISTIDINE KINASE YPDA"/>
    <property type="match status" value="1"/>
</dbReference>
<keyword evidence="5 9" id="KW-0418">Kinase</keyword>
<keyword evidence="6 7" id="KW-0472">Membrane</keyword>
<dbReference type="Gene3D" id="6.10.340.10">
    <property type="match status" value="1"/>
</dbReference>
<dbReference type="PANTHER" id="PTHR34220:SF7">
    <property type="entry name" value="SENSOR HISTIDINE KINASE YPDA"/>
    <property type="match status" value="1"/>
</dbReference>
<dbReference type="SMART" id="SM00304">
    <property type="entry name" value="HAMP"/>
    <property type="match status" value="1"/>
</dbReference>
<dbReference type="AlphaFoldDB" id="A0A5C4T2F9"/>
<evidence type="ECO:0000256" key="6">
    <source>
        <dbReference type="ARBA" id="ARBA00023136"/>
    </source>
</evidence>
<feature type="transmembrane region" description="Helical" evidence="7">
    <location>
        <begin position="12"/>
        <end position="32"/>
    </location>
</feature>
<feature type="transmembrane region" description="Helical" evidence="7">
    <location>
        <begin position="289"/>
        <end position="308"/>
    </location>
</feature>
<dbReference type="InterPro" id="IPR003594">
    <property type="entry name" value="HATPase_dom"/>
</dbReference>
<keyword evidence="7" id="KW-1133">Transmembrane helix</keyword>
<dbReference type="SUPFAM" id="SSF55874">
    <property type="entry name" value="ATPase domain of HSP90 chaperone/DNA topoisomerase II/histidine kinase"/>
    <property type="match status" value="1"/>
</dbReference>
<dbReference type="InterPro" id="IPR003660">
    <property type="entry name" value="HAMP_dom"/>
</dbReference>
<comment type="subcellular location">
    <subcellularLocation>
        <location evidence="1">Cell membrane</location>
        <topology evidence="1">Multi-pass membrane protein</topology>
    </subcellularLocation>
</comment>
<dbReference type="Proteomes" id="UP000307943">
    <property type="component" value="Unassembled WGS sequence"/>
</dbReference>
<dbReference type="InterPro" id="IPR050640">
    <property type="entry name" value="Bact_2-comp_sensor_kinase"/>
</dbReference>